<proteinExistence type="predicted"/>
<feature type="region of interest" description="Disordered" evidence="1">
    <location>
        <begin position="294"/>
        <end position="322"/>
    </location>
</feature>
<feature type="compositionally biased region" description="Basic and acidic residues" evidence="1">
    <location>
        <begin position="100"/>
        <end position="112"/>
    </location>
</feature>
<dbReference type="EMBL" id="CP111020">
    <property type="protein sequence ID" value="WAR15666.1"/>
    <property type="molecule type" value="Genomic_DNA"/>
</dbReference>
<sequence length="322" mass="36618">MNNVAMTNINSRSYNVQLQQERKTPGCGKLTPDSMDSHHGFIVQNPSPFQPKPGLLDSGYKHKFPMLHPYSQPDNRMSPQDSRDSQSDSLMCQLDSRNSQSERRIDPHDSRDSQSVPRMRQIDGRNDLPDSKTNPYRSEESQVDFQAKSPNDNFQRNSVDKSQHEERDVEVRTNLFESFKSDSFDPGSRERGDDIRRQSDDNDKKSQNSISVKEQQSDSRRKQKWNYEKMPDFGKEEKSEAGKSSVNKSNVVKGVGNLTLVKEKGKKSILTFEGVYGALCQHGSSWEHVGNPASLNTSGTITPSACSRKEKDVEENDRELKR</sequence>
<feature type="compositionally biased region" description="Basic and acidic residues" evidence="1">
    <location>
        <begin position="215"/>
        <end position="241"/>
    </location>
</feature>
<feature type="region of interest" description="Disordered" evidence="1">
    <location>
        <begin position="1"/>
        <end position="247"/>
    </location>
</feature>
<feature type="compositionally biased region" description="Basic and acidic residues" evidence="1">
    <location>
        <begin position="158"/>
        <end position="171"/>
    </location>
</feature>
<evidence type="ECO:0000313" key="3">
    <source>
        <dbReference type="Proteomes" id="UP001164746"/>
    </source>
</evidence>
<name>A0ABY7F4D6_MYAAR</name>
<feature type="compositionally biased region" description="Basic and acidic residues" evidence="1">
    <location>
        <begin position="307"/>
        <end position="322"/>
    </location>
</feature>
<feature type="compositionally biased region" description="Polar residues" evidence="1">
    <location>
        <begin position="1"/>
        <end position="19"/>
    </location>
</feature>
<evidence type="ECO:0000256" key="1">
    <source>
        <dbReference type="SAM" id="MobiDB-lite"/>
    </source>
</evidence>
<organism evidence="2 3">
    <name type="scientific">Mya arenaria</name>
    <name type="common">Soft-shell clam</name>
    <dbReference type="NCBI Taxonomy" id="6604"/>
    <lineage>
        <taxon>Eukaryota</taxon>
        <taxon>Metazoa</taxon>
        <taxon>Spiralia</taxon>
        <taxon>Lophotrochozoa</taxon>
        <taxon>Mollusca</taxon>
        <taxon>Bivalvia</taxon>
        <taxon>Autobranchia</taxon>
        <taxon>Heteroconchia</taxon>
        <taxon>Euheterodonta</taxon>
        <taxon>Imparidentia</taxon>
        <taxon>Neoheterodontei</taxon>
        <taxon>Myida</taxon>
        <taxon>Myoidea</taxon>
        <taxon>Myidae</taxon>
        <taxon>Mya</taxon>
    </lineage>
</organism>
<accession>A0ABY7F4D6</accession>
<feature type="compositionally biased region" description="Polar residues" evidence="1">
    <location>
        <begin position="148"/>
        <end position="157"/>
    </location>
</feature>
<evidence type="ECO:0000313" key="2">
    <source>
        <dbReference type="EMBL" id="WAR15666.1"/>
    </source>
</evidence>
<gene>
    <name evidence="2" type="ORF">MAR_005771</name>
</gene>
<reference evidence="2" key="1">
    <citation type="submission" date="2022-11" db="EMBL/GenBank/DDBJ databases">
        <title>Centuries of genome instability and evolution in soft-shell clam transmissible cancer (bioRxiv).</title>
        <authorList>
            <person name="Hart S.F.M."/>
            <person name="Yonemitsu M.A."/>
            <person name="Giersch R.M."/>
            <person name="Beal B.F."/>
            <person name="Arriagada G."/>
            <person name="Davis B.W."/>
            <person name="Ostrander E.A."/>
            <person name="Goff S.P."/>
            <person name="Metzger M.J."/>
        </authorList>
    </citation>
    <scope>NUCLEOTIDE SEQUENCE</scope>
    <source>
        <strain evidence="2">MELC-2E11</strain>
        <tissue evidence="2">Siphon/mantle</tissue>
    </source>
</reference>
<dbReference type="Proteomes" id="UP001164746">
    <property type="component" value="Chromosome 9"/>
</dbReference>
<feature type="compositionally biased region" description="Basic and acidic residues" evidence="1">
    <location>
        <begin position="120"/>
        <end position="130"/>
    </location>
</feature>
<keyword evidence="3" id="KW-1185">Reference proteome</keyword>
<protein>
    <submittedName>
        <fullName evidence="2">Uncharacterized protein</fullName>
    </submittedName>
</protein>
<feature type="compositionally biased region" description="Basic and acidic residues" evidence="1">
    <location>
        <begin position="179"/>
        <end position="206"/>
    </location>
</feature>
<feature type="compositionally biased region" description="Polar residues" evidence="1">
    <location>
        <begin position="294"/>
        <end position="305"/>
    </location>
</feature>